<keyword evidence="2" id="KW-1185">Reference proteome</keyword>
<reference evidence="1 2" key="1">
    <citation type="submission" date="2018-09" db="EMBL/GenBank/DDBJ databases">
        <title>Gemmobacter lutimaris sp. nov., a marine bacterium isolated from tidal flat.</title>
        <authorList>
            <person name="Lee D.W."/>
            <person name="Yoo Y."/>
            <person name="Kim J.-J."/>
            <person name="Kim B.S."/>
        </authorList>
    </citation>
    <scope>NUCLEOTIDE SEQUENCE [LARGE SCALE GENOMIC DNA]</scope>
    <source>
        <strain evidence="1 2">YJ-T1-11</strain>
    </source>
</reference>
<sequence>MTTVILINGKPRAGKDTFVDAMTQGLQHLGVPVARFSSIEPIRDMLGHAGFDLAQKTEADRKLLSTVGDAVGDHSEFRSARCADEVQQHRRTAGRRGVVFLFIREPAIWERVKARLNTGLVAQYQPYTFLSVFIENPDVPEVVSNPSDAGVYAMNYDAVIHNDGSLDEFMDQAMYYAGIVAGRLPI</sequence>
<dbReference type="EMBL" id="QXXQ01000005">
    <property type="protein sequence ID" value="RID91869.1"/>
    <property type="molecule type" value="Genomic_DNA"/>
</dbReference>
<proteinExistence type="predicted"/>
<dbReference type="Proteomes" id="UP000266649">
    <property type="component" value="Unassembled WGS sequence"/>
</dbReference>
<dbReference type="InterPro" id="IPR027417">
    <property type="entry name" value="P-loop_NTPase"/>
</dbReference>
<accession>A0A398BMD4</accession>
<dbReference type="SUPFAM" id="SSF52540">
    <property type="entry name" value="P-loop containing nucleoside triphosphate hydrolases"/>
    <property type="match status" value="1"/>
</dbReference>
<protein>
    <submittedName>
        <fullName evidence="1">Uncharacterized protein</fullName>
    </submittedName>
</protein>
<organism evidence="1 2">
    <name type="scientific">Gemmobacter lutimaris</name>
    <dbReference type="NCBI Taxonomy" id="2306023"/>
    <lineage>
        <taxon>Bacteria</taxon>
        <taxon>Pseudomonadati</taxon>
        <taxon>Pseudomonadota</taxon>
        <taxon>Alphaproteobacteria</taxon>
        <taxon>Rhodobacterales</taxon>
        <taxon>Paracoccaceae</taxon>
        <taxon>Gemmobacter</taxon>
    </lineage>
</organism>
<evidence type="ECO:0000313" key="2">
    <source>
        <dbReference type="Proteomes" id="UP000266649"/>
    </source>
</evidence>
<name>A0A398BMD4_9RHOB</name>
<gene>
    <name evidence="1" type="ORF">D2N39_11570</name>
</gene>
<evidence type="ECO:0000313" key="1">
    <source>
        <dbReference type="EMBL" id="RID91869.1"/>
    </source>
</evidence>
<dbReference type="AlphaFoldDB" id="A0A398BMD4"/>
<dbReference type="OrthoDB" id="1957837at2"/>
<comment type="caution">
    <text evidence="1">The sequence shown here is derived from an EMBL/GenBank/DDBJ whole genome shotgun (WGS) entry which is preliminary data.</text>
</comment>
<dbReference type="RefSeq" id="WP_119134930.1">
    <property type="nucleotide sequence ID" value="NZ_QXXQ01000005.1"/>
</dbReference>